<comment type="similarity">
    <text evidence="3 6">Belongs to the actin-binding proteins ADF family. GMF subfamily.</text>
</comment>
<evidence type="ECO:0000256" key="3">
    <source>
        <dbReference type="ARBA" id="ARBA00010055"/>
    </source>
</evidence>
<evidence type="ECO:0000256" key="1">
    <source>
        <dbReference type="ARBA" id="ARBA00004123"/>
    </source>
</evidence>
<comment type="subcellular location">
    <subcellularLocation>
        <location evidence="2">Cytoplasm</location>
    </subcellularLocation>
    <subcellularLocation>
        <location evidence="1">Nucleus</location>
    </subcellularLocation>
</comment>
<evidence type="ECO:0000256" key="4">
    <source>
        <dbReference type="ARBA" id="ARBA00022490"/>
    </source>
</evidence>
<dbReference type="CDD" id="cd11283">
    <property type="entry name" value="ADF_GMF-beta_like"/>
    <property type="match status" value="1"/>
</dbReference>
<dbReference type="GO" id="GO:0003779">
    <property type="term" value="F:actin binding"/>
    <property type="evidence" value="ECO:0007669"/>
    <property type="project" value="InterPro"/>
</dbReference>
<comment type="caution">
    <text evidence="8">The sequence shown here is derived from an EMBL/GenBank/DDBJ whole genome shotgun (WGS) entry which is preliminary data.</text>
</comment>
<dbReference type="SMART" id="SM00102">
    <property type="entry name" value="ADF"/>
    <property type="match status" value="1"/>
</dbReference>
<dbReference type="GO" id="GO:0030864">
    <property type="term" value="C:cortical actin cytoskeleton"/>
    <property type="evidence" value="ECO:0007669"/>
    <property type="project" value="TreeGrafter"/>
</dbReference>
<dbReference type="Gene3D" id="3.40.20.10">
    <property type="entry name" value="Severin"/>
    <property type="match status" value="1"/>
</dbReference>
<dbReference type="InterPro" id="IPR002108">
    <property type="entry name" value="ADF-H"/>
</dbReference>
<accession>A0A4C1ZTQ3</accession>
<dbReference type="EMBL" id="BGZK01002218">
    <property type="protein sequence ID" value="GBP91866.1"/>
    <property type="molecule type" value="Genomic_DNA"/>
</dbReference>
<keyword evidence="5" id="KW-0539">Nucleus</keyword>
<sequence length="152" mass="17422">MSAQCVNVCDIGDEVSEALKKFKFQKHTTNCALIIKVNRDKQVLEVEDELENVELEDLQEILPSHQPRFILYNYKMHHSDGRVSFPLRLIFYTPRDAPTALQVQNTQSIKFLKVMYAGTQRALAAAAGAPRPLDVRELPDLTTEWLRARLQL</sequence>
<dbReference type="InterPro" id="IPR029006">
    <property type="entry name" value="ADF-H/Gelsolin-like_dom_sf"/>
</dbReference>
<dbReference type="STRING" id="151549.A0A4C1ZTQ3"/>
<evidence type="ECO:0000313" key="8">
    <source>
        <dbReference type="EMBL" id="GBP91866.1"/>
    </source>
</evidence>
<dbReference type="GO" id="GO:0071933">
    <property type="term" value="F:Arp2/3 complex binding"/>
    <property type="evidence" value="ECO:0007669"/>
    <property type="project" value="InterPro"/>
</dbReference>
<keyword evidence="9" id="KW-1185">Reference proteome</keyword>
<dbReference type="GO" id="GO:0034316">
    <property type="term" value="P:negative regulation of Arp2/3 complex-mediated actin nucleation"/>
    <property type="evidence" value="ECO:0007669"/>
    <property type="project" value="TreeGrafter"/>
</dbReference>
<dbReference type="InterPro" id="IPR011171">
    <property type="entry name" value="GMF"/>
</dbReference>
<gene>
    <name evidence="8" type="primary">GMFB</name>
    <name evidence="8" type="ORF">EVAR_59452_1</name>
</gene>
<dbReference type="AlphaFoldDB" id="A0A4C1ZTQ3"/>
<proteinExistence type="inferred from homology"/>
<dbReference type="GO" id="GO:0005634">
    <property type="term" value="C:nucleus"/>
    <property type="evidence" value="ECO:0007669"/>
    <property type="project" value="UniProtKB-SubCell"/>
</dbReference>
<evidence type="ECO:0000256" key="5">
    <source>
        <dbReference type="ARBA" id="ARBA00023242"/>
    </source>
</evidence>
<protein>
    <submittedName>
        <fullName evidence="8">Glia maturation factor beta</fullName>
    </submittedName>
</protein>
<dbReference type="PANTHER" id="PTHR11249">
    <property type="entry name" value="GLIAL FACTOR NATURATION FACTOR"/>
    <property type="match status" value="1"/>
</dbReference>
<evidence type="ECO:0000313" key="9">
    <source>
        <dbReference type="Proteomes" id="UP000299102"/>
    </source>
</evidence>
<name>A0A4C1ZTQ3_EUMVA</name>
<dbReference type="SUPFAM" id="SSF55753">
    <property type="entry name" value="Actin depolymerizing proteins"/>
    <property type="match status" value="1"/>
</dbReference>
<dbReference type="GO" id="GO:0071846">
    <property type="term" value="P:actin filament debranching"/>
    <property type="evidence" value="ECO:0007669"/>
    <property type="project" value="InterPro"/>
</dbReference>
<feature type="domain" description="ADF-H" evidence="7">
    <location>
        <begin position="5"/>
        <end position="151"/>
    </location>
</feature>
<evidence type="ECO:0000256" key="2">
    <source>
        <dbReference type="ARBA" id="ARBA00004496"/>
    </source>
</evidence>
<keyword evidence="4" id="KW-0963">Cytoplasm</keyword>
<dbReference type="Pfam" id="PF00241">
    <property type="entry name" value="Cofilin_ADF"/>
    <property type="match status" value="1"/>
</dbReference>
<dbReference type="PIRSF" id="PIRSF001788">
    <property type="entry name" value="GMF-beta"/>
    <property type="match status" value="1"/>
</dbReference>
<evidence type="ECO:0000259" key="7">
    <source>
        <dbReference type="PROSITE" id="PS51263"/>
    </source>
</evidence>
<reference evidence="8 9" key="1">
    <citation type="journal article" date="2019" name="Commun. Biol.">
        <title>The bagworm genome reveals a unique fibroin gene that provides high tensile strength.</title>
        <authorList>
            <person name="Kono N."/>
            <person name="Nakamura H."/>
            <person name="Ohtoshi R."/>
            <person name="Tomita M."/>
            <person name="Numata K."/>
            <person name="Arakawa K."/>
        </authorList>
    </citation>
    <scope>NUCLEOTIDE SEQUENCE [LARGE SCALE GENOMIC DNA]</scope>
</reference>
<dbReference type="FunFam" id="3.40.20.10:FF:000026">
    <property type="entry name" value="Glia maturation factor"/>
    <property type="match status" value="1"/>
</dbReference>
<dbReference type="PANTHER" id="PTHR11249:SF2">
    <property type="entry name" value="GLIA MATURATION FACTOR"/>
    <property type="match status" value="1"/>
</dbReference>
<dbReference type="OrthoDB" id="3919494at2759"/>
<dbReference type="PROSITE" id="PS51263">
    <property type="entry name" value="ADF_H"/>
    <property type="match status" value="1"/>
</dbReference>
<dbReference type="Proteomes" id="UP000299102">
    <property type="component" value="Unassembled WGS sequence"/>
</dbReference>
<organism evidence="8 9">
    <name type="scientific">Eumeta variegata</name>
    <name type="common">Bagworm moth</name>
    <name type="synonym">Eumeta japonica</name>
    <dbReference type="NCBI Taxonomy" id="151549"/>
    <lineage>
        <taxon>Eukaryota</taxon>
        <taxon>Metazoa</taxon>
        <taxon>Ecdysozoa</taxon>
        <taxon>Arthropoda</taxon>
        <taxon>Hexapoda</taxon>
        <taxon>Insecta</taxon>
        <taxon>Pterygota</taxon>
        <taxon>Neoptera</taxon>
        <taxon>Endopterygota</taxon>
        <taxon>Lepidoptera</taxon>
        <taxon>Glossata</taxon>
        <taxon>Ditrysia</taxon>
        <taxon>Tineoidea</taxon>
        <taxon>Psychidae</taxon>
        <taxon>Oiketicinae</taxon>
        <taxon>Eumeta</taxon>
    </lineage>
</organism>
<evidence type="ECO:0000256" key="6">
    <source>
        <dbReference type="PIRNR" id="PIRNR001788"/>
    </source>
</evidence>